<protein>
    <submittedName>
        <fullName evidence="4">Outer membrane protein OmpA</fullName>
    </submittedName>
</protein>
<accession>A0A1I0PF03</accession>
<dbReference type="InterPro" id="IPR050330">
    <property type="entry name" value="Bact_OuterMem_StrucFunc"/>
</dbReference>
<keyword evidence="5" id="KW-1185">Reference proteome</keyword>
<name>A0A1I0PF03_9BACT</name>
<dbReference type="PROSITE" id="PS51123">
    <property type="entry name" value="OMPA_2"/>
    <property type="match status" value="1"/>
</dbReference>
<organism evidence="4 5">
    <name type="scientific">Prevotella aff. ruminicola Tc2-24</name>
    <dbReference type="NCBI Taxonomy" id="81582"/>
    <lineage>
        <taxon>Bacteria</taxon>
        <taxon>Pseudomonadati</taxon>
        <taxon>Bacteroidota</taxon>
        <taxon>Bacteroidia</taxon>
        <taxon>Bacteroidales</taxon>
        <taxon>Prevotellaceae</taxon>
        <taxon>Prevotella</taxon>
    </lineage>
</organism>
<feature type="chain" id="PRO_5011675333" evidence="2">
    <location>
        <begin position="22"/>
        <end position="371"/>
    </location>
</feature>
<dbReference type="AlphaFoldDB" id="A0A1I0PF03"/>
<dbReference type="InterPro" id="IPR036737">
    <property type="entry name" value="OmpA-like_sf"/>
</dbReference>
<evidence type="ECO:0000313" key="4">
    <source>
        <dbReference type="EMBL" id="SEW12835.1"/>
    </source>
</evidence>
<dbReference type="PANTHER" id="PTHR30329:SF21">
    <property type="entry name" value="LIPOPROTEIN YIAD-RELATED"/>
    <property type="match status" value="1"/>
</dbReference>
<evidence type="ECO:0000313" key="5">
    <source>
        <dbReference type="Proteomes" id="UP000199373"/>
    </source>
</evidence>
<dbReference type="Gene3D" id="3.30.1330.60">
    <property type="entry name" value="OmpA-like domain"/>
    <property type="match status" value="1"/>
</dbReference>
<evidence type="ECO:0000256" key="1">
    <source>
        <dbReference type="PROSITE-ProRule" id="PRU00473"/>
    </source>
</evidence>
<dbReference type="SUPFAM" id="SSF103088">
    <property type="entry name" value="OmpA-like"/>
    <property type="match status" value="1"/>
</dbReference>
<dbReference type="InterPro" id="IPR006665">
    <property type="entry name" value="OmpA-like"/>
</dbReference>
<gene>
    <name evidence="4" type="ORF">SAMN04487850_1706</name>
</gene>
<dbReference type="Proteomes" id="UP000199373">
    <property type="component" value="Unassembled WGS sequence"/>
</dbReference>
<dbReference type="Pfam" id="PF00691">
    <property type="entry name" value="OmpA"/>
    <property type="match status" value="1"/>
</dbReference>
<sequence>MKMKKVILSCLMLMGVLSASAQEQKGTTEYVFEPHWYIQLQGGAQYTTGEAKFGDLISPTVQGAIGYQFSKAIGARLAINAWQGKAGYQKVVTDIVGDCNYKYTYFAPAIDLTFNLSNIIAGYDPNRVVSFGAFIGGGLNFRSSCDDAAAVKAKIDPFTAQYNWTPMFENKANTLLFGQAGLTMDVKVSEAVAIGLEANANILGDKFNFKDAGNPDSYFNLLAGVKINLGKTYSTRFIPAPEPEIRYVEKIVEKVVEVPAPAPAIEPLRRDIFFLINKTDIRECEAQKVQDIIDYMNAHPTAKVMITGYADAGTGNDRINDRLAAGRADVVVKALKAKGIAESRISFDSKGSRVQPFADNDSNRVSICIAE</sequence>
<keyword evidence="1" id="KW-0472">Membrane</keyword>
<evidence type="ECO:0000259" key="3">
    <source>
        <dbReference type="PROSITE" id="PS51123"/>
    </source>
</evidence>
<feature type="domain" description="OmpA-like" evidence="3">
    <location>
        <begin position="261"/>
        <end position="371"/>
    </location>
</feature>
<proteinExistence type="predicted"/>
<feature type="signal peptide" evidence="2">
    <location>
        <begin position="1"/>
        <end position="21"/>
    </location>
</feature>
<dbReference type="EMBL" id="FOIQ01000004">
    <property type="protein sequence ID" value="SEW12835.1"/>
    <property type="molecule type" value="Genomic_DNA"/>
</dbReference>
<evidence type="ECO:0000256" key="2">
    <source>
        <dbReference type="SAM" id="SignalP"/>
    </source>
</evidence>
<keyword evidence="2" id="KW-0732">Signal</keyword>
<dbReference type="CDD" id="cd07185">
    <property type="entry name" value="OmpA_C-like"/>
    <property type="match status" value="1"/>
</dbReference>
<dbReference type="PANTHER" id="PTHR30329">
    <property type="entry name" value="STATOR ELEMENT OF FLAGELLAR MOTOR COMPLEX"/>
    <property type="match status" value="1"/>
</dbReference>
<dbReference type="GO" id="GO:0016020">
    <property type="term" value="C:membrane"/>
    <property type="evidence" value="ECO:0007669"/>
    <property type="project" value="UniProtKB-UniRule"/>
</dbReference>
<reference evidence="4 5" key="1">
    <citation type="submission" date="2016-10" db="EMBL/GenBank/DDBJ databases">
        <authorList>
            <person name="de Groot N.N."/>
        </authorList>
    </citation>
    <scope>NUCLEOTIDE SEQUENCE [LARGE SCALE GENOMIC DNA]</scope>
    <source>
        <strain evidence="4 5">TC2-24</strain>
    </source>
</reference>